<protein>
    <submittedName>
        <fullName evidence="2">FAD-dependent dehydrogenase</fullName>
    </submittedName>
</protein>
<dbReference type="Gene3D" id="3.50.50.60">
    <property type="entry name" value="FAD/NAD(P)-binding domain"/>
    <property type="match status" value="1"/>
</dbReference>
<dbReference type="EMBL" id="JAPHEG010000009">
    <property type="protein sequence ID" value="MDF2954310.1"/>
    <property type="molecule type" value="Genomic_DNA"/>
</dbReference>
<dbReference type="Pfam" id="PF01266">
    <property type="entry name" value="DAO"/>
    <property type="match status" value="1"/>
</dbReference>
<dbReference type="InterPro" id="IPR036188">
    <property type="entry name" value="FAD/NAD-bd_sf"/>
</dbReference>
<dbReference type="PANTHER" id="PTHR43106:SF1">
    <property type="entry name" value="DEHYDROGENASE-RELATED"/>
    <property type="match status" value="1"/>
</dbReference>
<proteinExistence type="predicted"/>
<comment type="caution">
    <text evidence="2">The sequence shown here is derived from an EMBL/GenBank/DDBJ whole genome shotgun (WGS) entry which is preliminary data.</text>
</comment>
<name>A0AAE3P553_9BACT</name>
<dbReference type="AlphaFoldDB" id="A0AAE3P553"/>
<organism evidence="2 3">
    <name type="scientific">Candidatus Thermodesulfobacterium syntrophicum</name>
    <dbReference type="NCBI Taxonomy" id="3060442"/>
    <lineage>
        <taxon>Bacteria</taxon>
        <taxon>Pseudomonadati</taxon>
        <taxon>Thermodesulfobacteriota</taxon>
        <taxon>Thermodesulfobacteria</taxon>
        <taxon>Thermodesulfobacteriales</taxon>
        <taxon>Thermodesulfobacteriaceae</taxon>
        <taxon>Thermodesulfobacterium</taxon>
    </lineage>
</organism>
<gene>
    <name evidence="2" type="ORF">OD816_001555</name>
</gene>
<evidence type="ECO:0000313" key="2">
    <source>
        <dbReference type="EMBL" id="MDF2954310.1"/>
    </source>
</evidence>
<dbReference type="SUPFAM" id="SSF51905">
    <property type="entry name" value="FAD/NAD(P)-binding domain"/>
    <property type="match status" value="1"/>
</dbReference>
<sequence>MSSKEHYDVIIVGAGPAGIFTALELISKGVLKVAIIEKGKDIEKRTCYIKKLGNCLNCKVCDMLNGWGRMKEELQEV</sequence>
<feature type="domain" description="FAD dependent oxidoreductase" evidence="1">
    <location>
        <begin position="8"/>
        <end position="43"/>
    </location>
</feature>
<dbReference type="PANTHER" id="PTHR43106">
    <property type="entry name" value="DEHYDROGENASE-RELATED"/>
    <property type="match status" value="1"/>
</dbReference>
<dbReference type="InterPro" id="IPR006076">
    <property type="entry name" value="FAD-dep_OxRdtase"/>
</dbReference>
<accession>A0AAE3P553</accession>
<dbReference type="Proteomes" id="UP001144110">
    <property type="component" value="Unassembled WGS sequence"/>
</dbReference>
<evidence type="ECO:0000313" key="3">
    <source>
        <dbReference type="Proteomes" id="UP001144110"/>
    </source>
</evidence>
<reference evidence="2" key="1">
    <citation type="submission" date="2022-11" db="EMBL/GenBank/DDBJ databases">
        <title>Candidatus Alkanophaga archaea from heated hydrothermal vent sediment oxidize petroleum alkanes.</title>
        <authorList>
            <person name="Zehnle H."/>
            <person name="Laso-Perez R."/>
            <person name="Lipp J."/>
            <person name="Teske A."/>
            <person name="Wegener G."/>
        </authorList>
    </citation>
    <scope>NUCLEOTIDE SEQUENCE</scope>
    <source>
        <strain evidence="2">MCA70</strain>
    </source>
</reference>
<evidence type="ECO:0000259" key="1">
    <source>
        <dbReference type="Pfam" id="PF01266"/>
    </source>
</evidence>